<name>A0A2T3BA24_AMORE</name>
<evidence type="ECO:0000259" key="7">
    <source>
        <dbReference type="Pfam" id="PF03876"/>
    </source>
</evidence>
<dbReference type="PANTHER" id="PTHR12709">
    <property type="entry name" value="DNA-DIRECTED RNA POLYMERASE II, III"/>
    <property type="match status" value="1"/>
</dbReference>
<gene>
    <name evidence="9" type="ORF">M430DRAFT_114647</name>
</gene>
<dbReference type="STRING" id="857342.A0A2T3BA24"/>
<dbReference type="InterPro" id="IPR013238">
    <property type="entry name" value="RNA_pol_III_Rbc25"/>
</dbReference>
<dbReference type="GO" id="GO:0006384">
    <property type="term" value="P:transcription initiation at RNA polymerase III promoter"/>
    <property type="evidence" value="ECO:0007669"/>
    <property type="project" value="TreeGrafter"/>
</dbReference>
<dbReference type="AlphaFoldDB" id="A0A2T3BA24"/>
<dbReference type="Proteomes" id="UP000241818">
    <property type="component" value="Unassembled WGS sequence"/>
</dbReference>
<keyword evidence="3 6" id="KW-0240">DNA-directed RNA polymerase</keyword>
<dbReference type="Gene3D" id="2.40.50.140">
    <property type="entry name" value="Nucleic acid-binding proteins"/>
    <property type="match status" value="1"/>
</dbReference>
<dbReference type="InterPro" id="IPR012340">
    <property type="entry name" value="NA-bd_OB-fold"/>
</dbReference>
<evidence type="ECO:0000256" key="5">
    <source>
        <dbReference type="ARBA" id="ARBA00023242"/>
    </source>
</evidence>
<dbReference type="Pfam" id="PF08292">
    <property type="entry name" value="RNA_pol_Rbc25"/>
    <property type="match status" value="1"/>
</dbReference>
<evidence type="ECO:0000259" key="8">
    <source>
        <dbReference type="Pfam" id="PF08292"/>
    </source>
</evidence>
<keyword evidence="5 6" id="KW-0539">Nucleus</keyword>
<evidence type="ECO:0000256" key="3">
    <source>
        <dbReference type="ARBA" id="ARBA00022478"/>
    </source>
</evidence>
<dbReference type="GO" id="GO:0005666">
    <property type="term" value="C:RNA polymerase III complex"/>
    <property type="evidence" value="ECO:0007669"/>
    <property type="project" value="UniProtKB-ARBA"/>
</dbReference>
<dbReference type="CDD" id="cd04330">
    <property type="entry name" value="RNAP_III_Rpc25_N"/>
    <property type="match status" value="1"/>
</dbReference>
<dbReference type="FunFam" id="2.40.50.140:FF:000221">
    <property type="entry name" value="DNA-directed RNA polymerase III subunit"/>
    <property type="match status" value="1"/>
</dbReference>
<dbReference type="Pfam" id="PF03876">
    <property type="entry name" value="SHS2_Rpb7-N"/>
    <property type="match status" value="1"/>
</dbReference>
<dbReference type="InParanoid" id="A0A2T3BA24"/>
<comment type="function">
    <text evidence="6">DNA-dependent RNA polymerase which catalyzes the transcription of DNA into RNA using the four ribonucleoside triphosphates as substrates.</text>
</comment>
<protein>
    <recommendedName>
        <fullName evidence="6">DNA-directed RNA polymerase subunit</fullName>
    </recommendedName>
</protein>
<evidence type="ECO:0000256" key="4">
    <source>
        <dbReference type="ARBA" id="ARBA00023163"/>
    </source>
</evidence>
<reference evidence="9 10" key="1">
    <citation type="journal article" date="2018" name="New Phytol.">
        <title>Comparative genomics and transcriptomics depict ericoid mycorrhizal fungi as versatile saprotrophs and plant mutualists.</title>
        <authorList>
            <person name="Martino E."/>
            <person name="Morin E."/>
            <person name="Grelet G.A."/>
            <person name="Kuo A."/>
            <person name="Kohler A."/>
            <person name="Daghino S."/>
            <person name="Barry K.W."/>
            <person name="Cichocki N."/>
            <person name="Clum A."/>
            <person name="Dockter R.B."/>
            <person name="Hainaut M."/>
            <person name="Kuo R.C."/>
            <person name="LaButti K."/>
            <person name="Lindahl B.D."/>
            <person name="Lindquist E.A."/>
            <person name="Lipzen A."/>
            <person name="Khouja H.R."/>
            <person name="Magnuson J."/>
            <person name="Murat C."/>
            <person name="Ohm R.A."/>
            <person name="Singer S.W."/>
            <person name="Spatafora J.W."/>
            <person name="Wang M."/>
            <person name="Veneault-Fourrey C."/>
            <person name="Henrissat B."/>
            <person name="Grigoriev I.V."/>
            <person name="Martin F.M."/>
            <person name="Perotto S."/>
        </authorList>
    </citation>
    <scope>NUCLEOTIDE SEQUENCE [LARGE SCALE GENOMIC DNA]</scope>
    <source>
        <strain evidence="9 10">ATCC 22711</strain>
    </source>
</reference>
<evidence type="ECO:0000256" key="2">
    <source>
        <dbReference type="ARBA" id="ARBA00009307"/>
    </source>
</evidence>
<dbReference type="SUPFAM" id="SSF50249">
    <property type="entry name" value="Nucleic acid-binding proteins"/>
    <property type="match status" value="1"/>
</dbReference>
<dbReference type="FunCoup" id="A0A2T3BA24">
    <property type="interactions" value="722"/>
</dbReference>
<dbReference type="GeneID" id="36569645"/>
<evidence type="ECO:0000313" key="9">
    <source>
        <dbReference type="EMBL" id="PSS25176.1"/>
    </source>
</evidence>
<proteinExistence type="inferred from homology"/>
<dbReference type="SUPFAM" id="SSF88798">
    <property type="entry name" value="N-terminal, heterodimerisation domain of RBP7 (RpoE)"/>
    <property type="match status" value="1"/>
</dbReference>
<dbReference type="Gene3D" id="3.30.1490.120">
    <property type="entry name" value="RNA polymerase Rpb7-like, N-terminal domain"/>
    <property type="match status" value="1"/>
</dbReference>
<comment type="similarity">
    <text evidence="2">Belongs to the eukaryotic RPB7/RPC8 RNA polymerase subunit family.</text>
</comment>
<dbReference type="OrthoDB" id="10256606at2759"/>
<evidence type="ECO:0000313" key="10">
    <source>
        <dbReference type="Proteomes" id="UP000241818"/>
    </source>
</evidence>
<dbReference type="PANTHER" id="PTHR12709:SF1">
    <property type="entry name" value="DNA-DIRECTED RNA POLYMERASE III SUBUNIT RPC8"/>
    <property type="match status" value="1"/>
</dbReference>
<evidence type="ECO:0000256" key="1">
    <source>
        <dbReference type="ARBA" id="ARBA00004123"/>
    </source>
</evidence>
<dbReference type="RefSeq" id="XP_024723775.1">
    <property type="nucleotide sequence ID" value="XM_024861564.1"/>
</dbReference>
<keyword evidence="10" id="KW-1185">Reference proteome</keyword>
<dbReference type="InterPro" id="IPR036898">
    <property type="entry name" value="RNA_pol_Rpb7-like_N_sf"/>
</dbReference>
<organism evidence="9 10">
    <name type="scientific">Amorphotheca resinae ATCC 22711</name>
    <dbReference type="NCBI Taxonomy" id="857342"/>
    <lineage>
        <taxon>Eukaryota</taxon>
        <taxon>Fungi</taxon>
        <taxon>Dikarya</taxon>
        <taxon>Ascomycota</taxon>
        <taxon>Pezizomycotina</taxon>
        <taxon>Leotiomycetes</taxon>
        <taxon>Helotiales</taxon>
        <taxon>Amorphothecaceae</taxon>
        <taxon>Amorphotheca</taxon>
    </lineage>
</organism>
<feature type="domain" description="RNA polymerase Rpb7-like N-terminal" evidence="7">
    <location>
        <begin position="9"/>
        <end position="64"/>
    </location>
</feature>
<accession>A0A2T3BA24</accession>
<comment type="subcellular location">
    <subcellularLocation>
        <location evidence="1 6">Nucleus</location>
    </subcellularLocation>
</comment>
<evidence type="ECO:0000256" key="6">
    <source>
        <dbReference type="RuleBase" id="RU369086"/>
    </source>
</evidence>
<keyword evidence="4 6" id="KW-0804">Transcription</keyword>
<dbReference type="InterPro" id="IPR005576">
    <property type="entry name" value="Rpb7-like_N"/>
</dbReference>
<dbReference type="EMBL" id="KZ679007">
    <property type="protein sequence ID" value="PSS25176.1"/>
    <property type="molecule type" value="Genomic_DNA"/>
</dbReference>
<dbReference type="FunFam" id="3.30.1490.120:FF:000001">
    <property type="entry name" value="DNA-directed RNA polymerase II subunit RPB7"/>
    <property type="match status" value="1"/>
</dbReference>
<sequence length="211" mass="24215">MFILTKIADLVQIHPQDLEKSHAQVIEDNINAKYANKVIQKIGLCICLYDLLYASDGQIGNGTGLVNINVEFRLIVFRPFKHEVLTGRISSSNDLGIRIRTHFFDEIFVPREMLPEGSYFSRDDQNWIWRTESDDLLYYDNQETVRFRIEEEHWFDQTPIGPAAREELGTGAAPALKSPYTLVASMEDAGLGPCLWWDGEEEEEGQEMVEE</sequence>
<feature type="domain" description="RNA polymerase III subunit Rpc25" evidence="8">
    <location>
        <begin position="83"/>
        <end position="197"/>
    </location>
</feature>
<dbReference type="InterPro" id="IPR045113">
    <property type="entry name" value="Rpb7-like"/>
</dbReference>